<evidence type="ECO:0000256" key="2">
    <source>
        <dbReference type="ARBA" id="ARBA00022448"/>
    </source>
</evidence>
<dbReference type="EC" id="3.6.3.-" evidence="12"/>
<dbReference type="InterPro" id="IPR027417">
    <property type="entry name" value="P-loop_NTPase"/>
</dbReference>
<dbReference type="InterPro" id="IPR050086">
    <property type="entry name" value="MetN_ABC_transporter-like"/>
</dbReference>
<dbReference type="PROSITE" id="PS00211">
    <property type="entry name" value="ABC_TRANSPORTER_1"/>
    <property type="match status" value="1"/>
</dbReference>
<dbReference type="InterPro" id="IPR018449">
    <property type="entry name" value="NIL_domain"/>
</dbReference>
<dbReference type="Gene3D" id="3.40.50.300">
    <property type="entry name" value="P-loop containing nucleotide triphosphate hydrolases"/>
    <property type="match status" value="1"/>
</dbReference>
<keyword evidence="7" id="KW-0029">Amino-acid transport</keyword>
<dbReference type="PANTHER" id="PTHR43166:SF30">
    <property type="entry name" value="METHIONINE IMPORT ATP-BINDING PROTEIN METN"/>
    <property type="match status" value="1"/>
</dbReference>
<dbReference type="PANTHER" id="PTHR43166">
    <property type="entry name" value="AMINO ACID IMPORT ATP-BINDING PROTEIN"/>
    <property type="match status" value="1"/>
</dbReference>
<dbReference type="Pfam" id="PF09383">
    <property type="entry name" value="NIL"/>
    <property type="match status" value="1"/>
</dbReference>
<dbReference type="InterPro" id="IPR003439">
    <property type="entry name" value="ABC_transporter-like_ATP-bd"/>
</dbReference>
<comment type="similarity">
    <text evidence="1">Belongs to the ABC transporter superfamily.</text>
</comment>
<keyword evidence="4" id="KW-0547">Nucleotide-binding</keyword>
<organism evidence="12 13">
    <name type="scientific">Jeotgalibaca dankookensis</name>
    <dbReference type="NCBI Taxonomy" id="708126"/>
    <lineage>
        <taxon>Bacteria</taxon>
        <taxon>Bacillati</taxon>
        <taxon>Bacillota</taxon>
        <taxon>Bacilli</taxon>
        <taxon>Lactobacillales</taxon>
        <taxon>Carnobacteriaceae</taxon>
        <taxon>Jeotgalibaca</taxon>
    </lineage>
</organism>
<dbReference type="InterPro" id="IPR045865">
    <property type="entry name" value="ACT-like_dom_sf"/>
</dbReference>
<keyword evidence="13" id="KW-1185">Reference proteome</keyword>
<dbReference type="STRING" id="708126.BW727_101701"/>
<dbReference type="FunFam" id="3.40.50.300:FF:000056">
    <property type="entry name" value="Cell division ATP-binding protein FtsE"/>
    <property type="match status" value="1"/>
</dbReference>
<keyword evidence="3" id="KW-1003">Cell membrane</keyword>
<comment type="catalytic activity">
    <reaction evidence="9">
        <text>ATP + H2O = ADP + phosphate + H(+)</text>
        <dbReference type="Rhea" id="RHEA:13065"/>
        <dbReference type="ChEBI" id="CHEBI:15377"/>
        <dbReference type="ChEBI" id="CHEBI:15378"/>
        <dbReference type="ChEBI" id="CHEBI:30616"/>
        <dbReference type="ChEBI" id="CHEBI:43474"/>
        <dbReference type="ChEBI" id="CHEBI:456216"/>
    </reaction>
</comment>
<dbReference type="InterPro" id="IPR041701">
    <property type="entry name" value="MetN_ABC"/>
</dbReference>
<keyword evidence="5 12" id="KW-0067">ATP-binding</keyword>
<dbReference type="Pfam" id="PF00005">
    <property type="entry name" value="ABC_tran"/>
    <property type="match status" value="1"/>
</dbReference>
<evidence type="ECO:0000256" key="3">
    <source>
        <dbReference type="ARBA" id="ARBA00022475"/>
    </source>
</evidence>
<dbReference type="InterPro" id="IPR003593">
    <property type="entry name" value="AAA+_ATPase"/>
</dbReference>
<evidence type="ECO:0000256" key="6">
    <source>
        <dbReference type="ARBA" id="ARBA00022967"/>
    </source>
</evidence>
<sequence>MIDLQNIDVTFKGDKKQRIHAVQNVSLQVNRGDVYGIVGYSGAGKSTLVRTINLLQRPSQGKVIVNDQVLTDFNQAELREARKKIGMIFQHFNLMASRTIFDNVAFPLKRSTLSRQEVTDKVTNLLELVGLADKASAYPSQLSGGQKQRVAIARSLANDPEVLLCDEATSALDPKTTSSILELLKKLNKELNLTIVIITHEMQVVKEICNKVAVMEDGYVIESGSLLDIFTNPQNQLTKDFINTATHVDQGIETVLTHPTLLNLDKDDELVKLSFVGGSTGEPLIAKLSNDFQVEANILFGNVEILQDVPVGTLLLTLSGLPEKINQAITYLQTNDVSVETISYEIIKSKRYMKGADE</sequence>
<evidence type="ECO:0000256" key="1">
    <source>
        <dbReference type="ARBA" id="ARBA00005417"/>
    </source>
</evidence>
<protein>
    <submittedName>
        <fullName evidence="12">Methionine import ATP-binding protein MetN</fullName>
        <ecNumber evidence="12">3.6.3.-</ecNumber>
    </submittedName>
</protein>
<dbReference type="SUPFAM" id="SSF55021">
    <property type="entry name" value="ACT-like"/>
    <property type="match status" value="1"/>
</dbReference>
<dbReference type="CDD" id="cd03258">
    <property type="entry name" value="ABC_MetN_methionine_transporter"/>
    <property type="match status" value="1"/>
</dbReference>
<dbReference type="AlphaFoldDB" id="A0A1S6IR94"/>
<accession>A0A1S6IR94</accession>
<dbReference type="PROSITE" id="PS50893">
    <property type="entry name" value="ABC_TRANSPORTER_2"/>
    <property type="match status" value="1"/>
</dbReference>
<dbReference type="SUPFAM" id="SSF52540">
    <property type="entry name" value="P-loop containing nucleoside triphosphate hydrolases"/>
    <property type="match status" value="1"/>
</dbReference>
<keyword evidence="8" id="KW-0472">Membrane</keyword>
<keyword evidence="6" id="KW-1278">Translocase</keyword>
<evidence type="ECO:0000256" key="7">
    <source>
        <dbReference type="ARBA" id="ARBA00022970"/>
    </source>
</evidence>
<evidence type="ECO:0000256" key="5">
    <source>
        <dbReference type="ARBA" id="ARBA00022840"/>
    </source>
</evidence>
<comment type="function">
    <text evidence="10">Part of the ABC transporter FtsEX involved in cellular division. Has ATPase activity. Essential for cell division and viability.</text>
</comment>
<dbReference type="OrthoDB" id="9802264at2"/>
<dbReference type="GO" id="GO:0016887">
    <property type="term" value="F:ATP hydrolysis activity"/>
    <property type="evidence" value="ECO:0007669"/>
    <property type="project" value="InterPro"/>
</dbReference>
<name>A0A1S6IR94_9LACT</name>
<evidence type="ECO:0000313" key="12">
    <source>
        <dbReference type="EMBL" id="AQS54066.1"/>
    </source>
</evidence>
<dbReference type="Proteomes" id="UP000188993">
    <property type="component" value="Chromosome"/>
</dbReference>
<dbReference type="GO" id="GO:0006865">
    <property type="term" value="P:amino acid transport"/>
    <property type="evidence" value="ECO:0007669"/>
    <property type="project" value="UniProtKB-KW"/>
</dbReference>
<keyword evidence="12" id="KW-0378">Hydrolase</keyword>
<dbReference type="InterPro" id="IPR017871">
    <property type="entry name" value="ABC_transporter-like_CS"/>
</dbReference>
<dbReference type="GO" id="GO:0005524">
    <property type="term" value="F:ATP binding"/>
    <property type="evidence" value="ECO:0007669"/>
    <property type="project" value="UniProtKB-KW"/>
</dbReference>
<dbReference type="GO" id="GO:0005886">
    <property type="term" value="C:plasma membrane"/>
    <property type="evidence" value="ECO:0007669"/>
    <property type="project" value="UniProtKB-ARBA"/>
</dbReference>
<reference evidence="12 13" key="1">
    <citation type="journal article" date="2014" name="Int. J. Syst. Evol. Microbiol.">
        <title>Jeotgalibaca dankookensis gen. nov., sp. nov., a member of the family Carnobacteriaceae, isolated from seujeot (Korean traditional food).</title>
        <authorList>
            <person name="Lee D.G."/>
            <person name="Trujillo M.E."/>
            <person name="Kang H."/>
            <person name="Ahn T.Y."/>
        </authorList>
    </citation>
    <scope>NUCLEOTIDE SEQUENCE [LARGE SCALE GENOMIC DNA]</scope>
    <source>
        <strain evidence="12 13">EX-07</strain>
    </source>
</reference>
<evidence type="ECO:0000256" key="4">
    <source>
        <dbReference type="ARBA" id="ARBA00022741"/>
    </source>
</evidence>
<evidence type="ECO:0000256" key="8">
    <source>
        <dbReference type="ARBA" id="ARBA00023136"/>
    </source>
</evidence>
<dbReference type="SMART" id="SM00382">
    <property type="entry name" value="AAA"/>
    <property type="match status" value="1"/>
</dbReference>
<evidence type="ECO:0000313" key="13">
    <source>
        <dbReference type="Proteomes" id="UP000188993"/>
    </source>
</evidence>
<evidence type="ECO:0000256" key="9">
    <source>
        <dbReference type="ARBA" id="ARBA00049360"/>
    </source>
</evidence>
<dbReference type="RefSeq" id="WP_062471620.1">
    <property type="nucleotide sequence ID" value="NZ_BBYN01000030.1"/>
</dbReference>
<feature type="domain" description="ABC transporter" evidence="11">
    <location>
        <begin position="4"/>
        <end position="242"/>
    </location>
</feature>
<dbReference type="SMART" id="SM00930">
    <property type="entry name" value="NIL"/>
    <property type="match status" value="1"/>
</dbReference>
<proteinExistence type="inferred from homology"/>
<evidence type="ECO:0000256" key="10">
    <source>
        <dbReference type="ARBA" id="ARBA00055994"/>
    </source>
</evidence>
<gene>
    <name evidence="12" type="primary">metN</name>
    <name evidence="12" type="ORF">BW727_101701</name>
</gene>
<keyword evidence="2" id="KW-0813">Transport</keyword>
<dbReference type="EMBL" id="CP019728">
    <property type="protein sequence ID" value="AQS54066.1"/>
    <property type="molecule type" value="Genomic_DNA"/>
</dbReference>
<evidence type="ECO:0000259" key="11">
    <source>
        <dbReference type="PROSITE" id="PS50893"/>
    </source>
</evidence>
<dbReference type="Gene3D" id="3.30.70.260">
    <property type="match status" value="1"/>
</dbReference>
<dbReference type="KEGG" id="jda:BW727_101701"/>